<comment type="similarity">
    <text evidence="2">Belongs to the major facilitator superfamily. EmrB family.</text>
</comment>
<dbReference type="PANTHER" id="PTHR42718">
    <property type="entry name" value="MAJOR FACILITATOR SUPERFAMILY MULTIDRUG TRANSPORTER MFSC"/>
    <property type="match status" value="1"/>
</dbReference>
<evidence type="ECO:0000256" key="4">
    <source>
        <dbReference type="ARBA" id="ARBA00022475"/>
    </source>
</evidence>
<proteinExistence type="inferred from homology"/>
<feature type="transmembrane region" description="Helical" evidence="8">
    <location>
        <begin position="334"/>
        <end position="353"/>
    </location>
</feature>
<keyword evidence="3" id="KW-0813">Transport</keyword>
<comment type="subcellular location">
    <subcellularLocation>
        <location evidence="1">Cell membrane</location>
        <topology evidence="1">Multi-pass membrane protein</topology>
    </subcellularLocation>
</comment>
<dbReference type="InterPro" id="IPR020846">
    <property type="entry name" value="MFS_dom"/>
</dbReference>
<evidence type="ECO:0000256" key="2">
    <source>
        <dbReference type="ARBA" id="ARBA00008537"/>
    </source>
</evidence>
<feature type="domain" description="Major facilitator superfamily (MFS) profile" evidence="9">
    <location>
        <begin position="16"/>
        <end position="482"/>
    </location>
</feature>
<dbReference type="EMBL" id="JBHSFW010000005">
    <property type="protein sequence ID" value="MFC4619071.1"/>
    <property type="molecule type" value="Genomic_DNA"/>
</dbReference>
<feature type="transmembrane region" description="Helical" evidence="8">
    <location>
        <begin position="459"/>
        <end position="477"/>
    </location>
</feature>
<sequence>MSIQQDEKQQVRTGPIFGVLMAGALVAFLNQTLINVALPQIMNNLHISATTGDWLTTIFMLVNGIVIPITAFLMNRFTTRQLFLSAMGLFTLGTLICALAPSFAFILVGRVIQAAGAGILFPLITNVIFTIFPTERRGFAMGVFGVAMNFAPAVGPTLAGWVVQSHSWRVLFYIITPIALLDLIVAIFLLKNVTETSRPKLDVIGVILSTIGFGGILYGFSTVGTKGWHAPDVVAMILIGALSLVLFVWRQFIVEAPVLEFRIFRYPIFSLTTIINVIVTMAMFSGMILMPLYMQNIRGFSPILSGLMLLPGGIVMGIMSPITGRLFDKFGAKWLAVCGLAITIVTTYMLTHLQINTSFTYVTVIYTIRMFGMSILMMPIFTAGLNELPLSLNKYGTAMVNTLRNVAGAVGMAFFVSIMTNRGAEHAKEIVFQHHILKADKIHMALAGKEGAVMGVNDAFMIATALTVIAFLLAFFIKRTTPKEDLITHRIRKPKTAHRVQRAYSK</sequence>
<dbReference type="SUPFAM" id="SSF103473">
    <property type="entry name" value="MFS general substrate transporter"/>
    <property type="match status" value="1"/>
</dbReference>
<evidence type="ECO:0000256" key="5">
    <source>
        <dbReference type="ARBA" id="ARBA00022692"/>
    </source>
</evidence>
<dbReference type="CDD" id="cd17503">
    <property type="entry name" value="MFS_LmrB_MDR_like"/>
    <property type="match status" value="1"/>
</dbReference>
<dbReference type="InterPro" id="IPR004638">
    <property type="entry name" value="EmrB-like"/>
</dbReference>
<dbReference type="Proteomes" id="UP001596022">
    <property type="component" value="Unassembled WGS sequence"/>
</dbReference>
<feature type="transmembrane region" description="Helical" evidence="8">
    <location>
        <begin position="233"/>
        <end position="254"/>
    </location>
</feature>
<keyword evidence="6 8" id="KW-1133">Transmembrane helix</keyword>
<feature type="transmembrane region" description="Helical" evidence="8">
    <location>
        <begin position="12"/>
        <end position="34"/>
    </location>
</feature>
<feature type="transmembrane region" description="Helical" evidence="8">
    <location>
        <begin position="139"/>
        <end position="164"/>
    </location>
</feature>
<dbReference type="PROSITE" id="PS50850">
    <property type="entry name" value="MFS"/>
    <property type="match status" value="1"/>
</dbReference>
<dbReference type="Gene3D" id="1.20.1720.10">
    <property type="entry name" value="Multidrug resistance protein D"/>
    <property type="match status" value="1"/>
</dbReference>
<feature type="transmembrane region" description="Helical" evidence="8">
    <location>
        <begin position="54"/>
        <end position="75"/>
    </location>
</feature>
<feature type="transmembrane region" description="Helical" evidence="8">
    <location>
        <begin position="266"/>
        <end position="294"/>
    </location>
</feature>
<reference evidence="11" key="1">
    <citation type="journal article" date="2019" name="Int. J. Syst. Evol. Microbiol.">
        <title>The Global Catalogue of Microorganisms (GCM) 10K type strain sequencing project: providing services to taxonomists for standard genome sequencing and annotation.</title>
        <authorList>
            <consortium name="The Broad Institute Genomics Platform"/>
            <consortium name="The Broad Institute Genome Sequencing Center for Infectious Disease"/>
            <person name="Wu L."/>
            <person name="Ma J."/>
        </authorList>
    </citation>
    <scope>NUCLEOTIDE SEQUENCE [LARGE SCALE GENOMIC DNA]</scope>
    <source>
        <strain evidence="11">CGMCC 1.16306</strain>
    </source>
</reference>
<dbReference type="NCBIfam" id="TIGR00711">
    <property type="entry name" value="efflux_EmrB"/>
    <property type="match status" value="1"/>
</dbReference>
<comment type="caution">
    <text evidence="10">The sequence shown here is derived from an EMBL/GenBank/DDBJ whole genome shotgun (WGS) entry which is preliminary data.</text>
</comment>
<protein>
    <submittedName>
        <fullName evidence="10">DHA2 family efflux MFS transporter permease subunit</fullName>
    </submittedName>
</protein>
<dbReference type="Gene3D" id="1.20.1250.20">
    <property type="entry name" value="MFS general substrate transporter like domains"/>
    <property type="match status" value="1"/>
</dbReference>
<organism evidence="10 11">
    <name type="scientific">Camelliibacillus cellulosilyticus</name>
    <dbReference type="NCBI Taxonomy" id="2174486"/>
    <lineage>
        <taxon>Bacteria</taxon>
        <taxon>Bacillati</taxon>
        <taxon>Bacillota</taxon>
        <taxon>Bacilli</taxon>
        <taxon>Bacillales</taxon>
        <taxon>Sporolactobacillaceae</taxon>
        <taxon>Camelliibacillus</taxon>
    </lineage>
</organism>
<dbReference type="PANTHER" id="PTHR42718:SF9">
    <property type="entry name" value="MAJOR FACILITATOR SUPERFAMILY MULTIDRUG TRANSPORTER MFSC"/>
    <property type="match status" value="1"/>
</dbReference>
<feature type="transmembrane region" description="Helical" evidence="8">
    <location>
        <begin position="359"/>
        <end position="381"/>
    </location>
</feature>
<evidence type="ECO:0000256" key="3">
    <source>
        <dbReference type="ARBA" id="ARBA00022448"/>
    </source>
</evidence>
<dbReference type="InterPro" id="IPR011701">
    <property type="entry name" value="MFS"/>
</dbReference>
<feature type="transmembrane region" description="Helical" evidence="8">
    <location>
        <begin position="300"/>
        <end position="322"/>
    </location>
</feature>
<evidence type="ECO:0000259" key="9">
    <source>
        <dbReference type="PROSITE" id="PS50850"/>
    </source>
</evidence>
<feature type="transmembrane region" description="Helical" evidence="8">
    <location>
        <begin position="112"/>
        <end position="132"/>
    </location>
</feature>
<evidence type="ECO:0000256" key="1">
    <source>
        <dbReference type="ARBA" id="ARBA00004651"/>
    </source>
</evidence>
<feature type="transmembrane region" description="Helical" evidence="8">
    <location>
        <begin position="170"/>
        <end position="189"/>
    </location>
</feature>
<keyword evidence="7 8" id="KW-0472">Membrane</keyword>
<evidence type="ECO:0000313" key="11">
    <source>
        <dbReference type="Proteomes" id="UP001596022"/>
    </source>
</evidence>
<gene>
    <name evidence="10" type="ORF">ACFO4N_10135</name>
</gene>
<evidence type="ECO:0000256" key="6">
    <source>
        <dbReference type="ARBA" id="ARBA00022989"/>
    </source>
</evidence>
<keyword evidence="5 8" id="KW-0812">Transmembrane</keyword>
<dbReference type="PRINTS" id="PR01036">
    <property type="entry name" value="TCRTETB"/>
</dbReference>
<accession>A0ABV9GP58</accession>
<dbReference type="RefSeq" id="WP_376846170.1">
    <property type="nucleotide sequence ID" value="NZ_JBHSFW010000005.1"/>
</dbReference>
<keyword evidence="11" id="KW-1185">Reference proteome</keyword>
<name>A0ABV9GP58_9BACL</name>
<evidence type="ECO:0000256" key="8">
    <source>
        <dbReference type="SAM" id="Phobius"/>
    </source>
</evidence>
<feature type="transmembrane region" description="Helical" evidence="8">
    <location>
        <begin position="201"/>
        <end position="221"/>
    </location>
</feature>
<feature type="transmembrane region" description="Helical" evidence="8">
    <location>
        <begin position="402"/>
        <end position="420"/>
    </location>
</feature>
<dbReference type="Pfam" id="PF07690">
    <property type="entry name" value="MFS_1"/>
    <property type="match status" value="1"/>
</dbReference>
<evidence type="ECO:0000256" key="7">
    <source>
        <dbReference type="ARBA" id="ARBA00023136"/>
    </source>
</evidence>
<dbReference type="InterPro" id="IPR036259">
    <property type="entry name" value="MFS_trans_sf"/>
</dbReference>
<keyword evidence="4" id="KW-1003">Cell membrane</keyword>
<feature type="transmembrane region" description="Helical" evidence="8">
    <location>
        <begin position="82"/>
        <end position="106"/>
    </location>
</feature>
<evidence type="ECO:0000313" key="10">
    <source>
        <dbReference type="EMBL" id="MFC4619071.1"/>
    </source>
</evidence>